<reference evidence="2 3" key="2">
    <citation type="journal article" date="2022" name="Int. J. Syst. Evol. Microbiol.">
        <title>Strains of Bradyrhizobium barranii sp. nov. associated with legumes native to Canada are symbionts of soybeans and belong to different subspecies (subsp. barranii subsp. nov. and subsp. apii subsp. nov.) and symbiovars (sv. glycinearum and sv. septentrionale).</title>
        <authorList>
            <person name="Bromfield E.S.P."/>
            <person name="Cloutier S."/>
            <person name="Wasai-Hara S."/>
            <person name="Minamisawa K."/>
        </authorList>
    </citation>
    <scope>NUCLEOTIDE SEQUENCE [LARGE SCALE GENOMIC DNA]</scope>
    <source>
        <strain evidence="2 3">144S4</strain>
    </source>
</reference>
<evidence type="ECO:0000313" key="1">
    <source>
        <dbReference type="EMBL" id="MBO1864611.1"/>
    </source>
</evidence>
<dbReference type="AlphaFoldDB" id="A0A939S5N9"/>
<dbReference type="KEGG" id="bban:J4G43_025895"/>
<organism evidence="1">
    <name type="scientific">Bradyrhizobium barranii subsp. barranii</name>
    <dbReference type="NCBI Taxonomy" id="2823807"/>
    <lineage>
        <taxon>Bacteria</taxon>
        <taxon>Pseudomonadati</taxon>
        <taxon>Pseudomonadota</taxon>
        <taxon>Alphaproteobacteria</taxon>
        <taxon>Hyphomicrobiales</taxon>
        <taxon>Nitrobacteraceae</taxon>
        <taxon>Bradyrhizobium</taxon>
        <taxon>Bradyrhizobium barranii</taxon>
    </lineage>
</organism>
<dbReference type="EMBL" id="JAGEMI010000001">
    <property type="protein sequence ID" value="MBO1864611.1"/>
    <property type="molecule type" value="Genomic_DNA"/>
</dbReference>
<gene>
    <name evidence="2" type="ORF">J4G43_025895</name>
    <name evidence="1" type="ORF">J4G43_27895</name>
</gene>
<name>A0A939S5N9_9BRAD</name>
<reference evidence="1" key="1">
    <citation type="submission" date="2021-03" db="EMBL/GenBank/DDBJ databases">
        <title>Whole Genome Sequence of Bradyrhizobium sp. Strain 144S4.</title>
        <authorList>
            <person name="Bromfield E.S.P."/>
            <person name="Cloutier S."/>
        </authorList>
    </citation>
    <scope>NUCLEOTIDE SEQUENCE [LARGE SCALE GENOMIC DNA]</scope>
    <source>
        <strain evidence="1">144S4</strain>
    </source>
</reference>
<accession>A0A939S5N9</accession>
<dbReference type="EMBL" id="CP086136">
    <property type="protein sequence ID" value="UEM08258.1"/>
    <property type="molecule type" value="Genomic_DNA"/>
</dbReference>
<sequence>MTKTTKFNATYQGKIIGTRKSPRPYQFAIVAQHDEQAARASAFDYQPTRTDRANFEWDTFKATCSPGATVTPPGWNNATTFSRAEIEASQDRIAGDWSAYAERCRQRAIENFEHYLKTGHFEPHVAAWSMSRANAEKASRRVTGRLLAIVSVEAA</sequence>
<protein>
    <submittedName>
        <fullName evidence="1">Uncharacterized protein</fullName>
    </submittedName>
</protein>
<evidence type="ECO:0000313" key="3">
    <source>
        <dbReference type="Proteomes" id="UP000664702"/>
    </source>
</evidence>
<proteinExistence type="predicted"/>
<dbReference type="Proteomes" id="UP000664702">
    <property type="component" value="Chromosome"/>
</dbReference>
<dbReference type="RefSeq" id="WP_208086714.1">
    <property type="nucleotide sequence ID" value="NZ_CP086136.1"/>
</dbReference>
<evidence type="ECO:0000313" key="2">
    <source>
        <dbReference type="EMBL" id="UEM08258.1"/>
    </source>
</evidence>